<dbReference type="Gene3D" id="4.10.60.10">
    <property type="entry name" value="Zinc finger, CCHC-type"/>
    <property type="match status" value="1"/>
</dbReference>
<protein>
    <recommendedName>
        <fullName evidence="4">CCHC-type domain-containing protein</fullName>
    </recommendedName>
</protein>
<gene>
    <name evidence="2" type="ORF">PIB30_064054</name>
</gene>
<dbReference type="EMBL" id="JASCZI010272479">
    <property type="protein sequence ID" value="MED6222397.1"/>
    <property type="molecule type" value="Genomic_DNA"/>
</dbReference>
<dbReference type="SUPFAM" id="SSF57756">
    <property type="entry name" value="Retrovirus zinc finger-like domains"/>
    <property type="match status" value="1"/>
</dbReference>
<evidence type="ECO:0000256" key="1">
    <source>
        <dbReference type="SAM" id="MobiDB-lite"/>
    </source>
</evidence>
<name>A0ABU6ZKB3_9FABA</name>
<evidence type="ECO:0008006" key="4">
    <source>
        <dbReference type="Google" id="ProtNLM"/>
    </source>
</evidence>
<reference evidence="2 3" key="1">
    <citation type="journal article" date="2023" name="Plants (Basel)">
        <title>Bridging the Gap: Combining Genomics and Transcriptomics Approaches to Understand Stylosanthes scabra, an Orphan Legume from the Brazilian Caatinga.</title>
        <authorList>
            <person name="Ferreira-Neto J.R.C."/>
            <person name="da Silva M.D."/>
            <person name="Binneck E."/>
            <person name="de Melo N.F."/>
            <person name="da Silva R.H."/>
            <person name="de Melo A.L.T.M."/>
            <person name="Pandolfi V."/>
            <person name="Bustamante F.O."/>
            <person name="Brasileiro-Vidal A.C."/>
            <person name="Benko-Iseppon A.M."/>
        </authorList>
    </citation>
    <scope>NUCLEOTIDE SEQUENCE [LARGE SCALE GENOMIC DNA]</scope>
    <source>
        <tissue evidence="2">Leaves</tissue>
    </source>
</reference>
<evidence type="ECO:0000313" key="2">
    <source>
        <dbReference type="EMBL" id="MED6222397.1"/>
    </source>
</evidence>
<dbReference type="InterPro" id="IPR036875">
    <property type="entry name" value="Znf_CCHC_sf"/>
</dbReference>
<feature type="region of interest" description="Disordered" evidence="1">
    <location>
        <begin position="1"/>
        <end position="65"/>
    </location>
</feature>
<accession>A0ABU6ZKB3</accession>
<evidence type="ECO:0000313" key="3">
    <source>
        <dbReference type="Proteomes" id="UP001341840"/>
    </source>
</evidence>
<proteinExistence type="predicted"/>
<keyword evidence="3" id="KW-1185">Reference proteome</keyword>
<organism evidence="2 3">
    <name type="scientific">Stylosanthes scabra</name>
    <dbReference type="NCBI Taxonomy" id="79078"/>
    <lineage>
        <taxon>Eukaryota</taxon>
        <taxon>Viridiplantae</taxon>
        <taxon>Streptophyta</taxon>
        <taxon>Embryophyta</taxon>
        <taxon>Tracheophyta</taxon>
        <taxon>Spermatophyta</taxon>
        <taxon>Magnoliopsida</taxon>
        <taxon>eudicotyledons</taxon>
        <taxon>Gunneridae</taxon>
        <taxon>Pentapetalae</taxon>
        <taxon>rosids</taxon>
        <taxon>fabids</taxon>
        <taxon>Fabales</taxon>
        <taxon>Fabaceae</taxon>
        <taxon>Papilionoideae</taxon>
        <taxon>50 kb inversion clade</taxon>
        <taxon>dalbergioids sensu lato</taxon>
        <taxon>Dalbergieae</taxon>
        <taxon>Pterocarpus clade</taxon>
        <taxon>Stylosanthes</taxon>
    </lineage>
</organism>
<feature type="compositionally biased region" description="Basic and acidic residues" evidence="1">
    <location>
        <begin position="25"/>
        <end position="36"/>
    </location>
</feature>
<dbReference type="Proteomes" id="UP001341840">
    <property type="component" value="Unassembled WGS sequence"/>
</dbReference>
<sequence>MEIKVERQLRGKAMRTSSNSNPKWSPKEAKYEEKKSFNSAYLKENDKDQQKKRSSSTSAPNSSSRHRYITCFKCRGLGHYALECSNKRTMVDEESFATVYNSPYLERQHKGHVRASYGAAARYWSGVQVTPARARGR</sequence>
<comment type="caution">
    <text evidence="2">The sequence shown here is derived from an EMBL/GenBank/DDBJ whole genome shotgun (WGS) entry which is preliminary data.</text>
</comment>